<evidence type="ECO:0000313" key="1">
    <source>
        <dbReference type="EMBL" id="SHM54778.1"/>
    </source>
</evidence>
<proteinExistence type="predicted"/>
<sequence>MELKKIILLIVTLLTTLSFAQKIKRINNGQTKELFSGGSIQIKGIDSKDIMYEYELFRSKEYYSIYFKKNINTNGKPKYKMLDSIKILKKNLKADHYFTDTGEIKIGNLVYQSLPAIVKNTKKYQGKIYKTIYKAWYYDIEHEMIKEIKLPNQKLRVYDQSHD</sequence>
<evidence type="ECO:0000313" key="2">
    <source>
        <dbReference type="Proteomes" id="UP000184364"/>
    </source>
</evidence>
<reference evidence="2" key="1">
    <citation type="submission" date="2016-11" db="EMBL/GenBank/DDBJ databases">
        <authorList>
            <person name="Varghese N."/>
            <person name="Submissions S."/>
        </authorList>
    </citation>
    <scope>NUCLEOTIDE SEQUENCE [LARGE SCALE GENOMIC DNA]</scope>
    <source>
        <strain evidence="2">DSM 26899</strain>
    </source>
</reference>
<dbReference type="Proteomes" id="UP000184364">
    <property type="component" value="Unassembled WGS sequence"/>
</dbReference>
<dbReference type="RefSeq" id="WP_139262848.1">
    <property type="nucleotide sequence ID" value="NZ_FRAV01000054.1"/>
</dbReference>
<dbReference type="AlphaFoldDB" id="A0A1M7JP50"/>
<gene>
    <name evidence="1" type="ORF">SAMN05444267_10544</name>
</gene>
<keyword evidence="2" id="KW-1185">Reference proteome</keyword>
<organism evidence="1 2">
    <name type="scientific">Chryseobacterium polytrichastri</name>
    <dbReference type="NCBI Taxonomy" id="1302687"/>
    <lineage>
        <taxon>Bacteria</taxon>
        <taxon>Pseudomonadati</taxon>
        <taxon>Bacteroidota</taxon>
        <taxon>Flavobacteriia</taxon>
        <taxon>Flavobacteriales</taxon>
        <taxon>Weeksellaceae</taxon>
        <taxon>Chryseobacterium group</taxon>
        <taxon>Chryseobacterium</taxon>
    </lineage>
</organism>
<name>A0A1M7JP50_9FLAO</name>
<accession>A0A1M7JP50</accession>
<protein>
    <submittedName>
        <fullName evidence="1">Uncharacterized protein</fullName>
    </submittedName>
</protein>
<dbReference type="STRING" id="1302687.SAMN05444267_10544"/>
<dbReference type="EMBL" id="FRAV01000054">
    <property type="protein sequence ID" value="SHM54778.1"/>
    <property type="molecule type" value="Genomic_DNA"/>
</dbReference>